<reference evidence="2" key="1">
    <citation type="submission" date="2016-11" db="EMBL/GenBank/DDBJ databases">
        <authorList>
            <person name="Varghese N."/>
            <person name="Submissions S."/>
        </authorList>
    </citation>
    <scope>NUCLEOTIDE SEQUENCE [LARGE SCALE GENOMIC DNA]</scope>
    <source>
        <strain evidence="2">DSM 29326</strain>
    </source>
</reference>
<dbReference type="SUPFAM" id="SSF69279">
    <property type="entry name" value="Phage tail proteins"/>
    <property type="match status" value="1"/>
</dbReference>
<gene>
    <name evidence="1" type="ORF">SAMN05444339_10288</name>
</gene>
<dbReference type="Proteomes" id="UP000183987">
    <property type="component" value="Unassembled WGS sequence"/>
</dbReference>
<dbReference type="Pfam" id="PF05954">
    <property type="entry name" value="Phage_GPD"/>
    <property type="match status" value="1"/>
</dbReference>
<sequence>MSRPQIIITVDGKPVSGVFTERLMSVTVMDEEGLSADRVELELADDPPAELPKPGAIISVQMGYAGSGAAFMGEFIAEEIEIRVLPYALRITGKSADLGGDTKDQKERHFDDITLGDLVKKIASEGGLKSSVAPEIASFRYEWIGQIGESNVAFLERIAKRHNALFSIKNQTVIFAVRGSGLTPTGLPLTPYVITRATLAPGSASFVRSERTRYEDVIACYMDRATGKRVEVKVPAEKSGTGSFTMDQPFASKGEAEAAAKSKAKQLLRQGFQFSATVVGDPTIRGGSVVTFANVRSGIDGVAFTVRSAVHRFDKRSGYTTQISGELQE</sequence>
<dbReference type="STRING" id="366533.SAMN05444339_10288"/>
<evidence type="ECO:0000313" key="1">
    <source>
        <dbReference type="EMBL" id="SHE79641.1"/>
    </source>
</evidence>
<keyword evidence="2" id="KW-1185">Reference proteome</keyword>
<protein>
    <recommendedName>
        <fullName evidence="3">Phage protein D</fullName>
    </recommendedName>
</protein>
<dbReference type="EMBL" id="FQUE01000002">
    <property type="protein sequence ID" value="SHE79641.1"/>
    <property type="molecule type" value="Genomic_DNA"/>
</dbReference>
<dbReference type="RefSeq" id="WP_072856248.1">
    <property type="nucleotide sequence ID" value="NZ_FQUE01000002.1"/>
</dbReference>
<dbReference type="OrthoDB" id="4070623at2"/>
<dbReference type="AlphaFoldDB" id="A0A1M4WEC4"/>
<evidence type="ECO:0008006" key="3">
    <source>
        <dbReference type="Google" id="ProtNLM"/>
    </source>
</evidence>
<evidence type="ECO:0000313" key="2">
    <source>
        <dbReference type="Proteomes" id="UP000183987"/>
    </source>
</evidence>
<organism evidence="1 2">
    <name type="scientific">Loktanella atrilutea</name>
    <dbReference type="NCBI Taxonomy" id="366533"/>
    <lineage>
        <taxon>Bacteria</taxon>
        <taxon>Pseudomonadati</taxon>
        <taxon>Pseudomonadota</taxon>
        <taxon>Alphaproteobacteria</taxon>
        <taxon>Rhodobacterales</taxon>
        <taxon>Roseobacteraceae</taxon>
        <taxon>Loktanella</taxon>
    </lineage>
</organism>
<proteinExistence type="predicted"/>
<accession>A0A1M4WEC4</accession>
<name>A0A1M4WEC4_LOKAT</name>